<evidence type="ECO:0000256" key="6">
    <source>
        <dbReference type="RuleBase" id="RU000481"/>
    </source>
</evidence>
<dbReference type="EC" id="2.6.1.-" evidence="6"/>
<dbReference type="Gene3D" id="3.40.640.10">
    <property type="entry name" value="Type I PLP-dependent aspartate aminotransferase-like (Major domain)"/>
    <property type="match status" value="1"/>
</dbReference>
<dbReference type="STRING" id="156889.Mmc1_3276"/>
<evidence type="ECO:0000259" key="7">
    <source>
        <dbReference type="Pfam" id="PF00155"/>
    </source>
</evidence>
<gene>
    <name evidence="8" type="ordered locus">Mmc1_3276</name>
</gene>
<organism evidence="8 9">
    <name type="scientific">Magnetococcus marinus (strain ATCC BAA-1437 / JCM 17883 / MC-1)</name>
    <dbReference type="NCBI Taxonomy" id="156889"/>
    <lineage>
        <taxon>Bacteria</taxon>
        <taxon>Pseudomonadati</taxon>
        <taxon>Pseudomonadota</taxon>
        <taxon>Magnetococcia</taxon>
        <taxon>Magnetococcales</taxon>
        <taxon>Magnetococcaceae</taxon>
        <taxon>Magnetococcus</taxon>
    </lineage>
</organism>
<comment type="similarity">
    <text evidence="2 6">Belongs to the class-I pyridoxal-phosphate-dependent aminotransferase family.</text>
</comment>
<dbReference type="Proteomes" id="UP000002586">
    <property type="component" value="Chromosome"/>
</dbReference>
<keyword evidence="4 6" id="KW-0808">Transferase</keyword>
<dbReference type="InterPro" id="IPR004839">
    <property type="entry name" value="Aminotransferase_I/II_large"/>
</dbReference>
<reference evidence="8 9" key="2">
    <citation type="journal article" date="2012" name="Int. J. Syst. Evol. Microbiol.">
        <title>Magnetococcus marinus gen. nov., sp. nov., a marine, magnetotactic bacterium that represents a novel lineage (Magnetococcaceae fam. nov.; Magnetococcales ord. nov.) at the base of the Alphaproteobacteria.</title>
        <authorList>
            <person name="Bazylinski D.A."/>
            <person name="Williams T.J."/>
            <person name="Lefevre C.T."/>
            <person name="Berg R.J."/>
            <person name="Zhang C.L."/>
            <person name="Bowser S.S."/>
            <person name="Dean A.J."/>
            <person name="Beveridge T.J."/>
        </authorList>
    </citation>
    <scope>NUCLEOTIDE SEQUENCE [LARGE SCALE GENOMIC DNA]</scope>
    <source>
        <strain evidence="9">ATCC BAA-1437 / JCM 17883 / MC-1</strain>
    </source>
</reference>
<dbReference type="EMBL" id="CP000471">
    <property type="protein sequence ID" value="ABK45766.1"/>
    <property type="molecule type" value="Genomic_DNA"/>
</dbReference>
<keyword evidence="3 6" id="KW-0032">Aminotransferase</keyword>
<dbReference type="CDD" id="cd00609">
    <property type="entry name" value="AAT_like"/>
    <property type="match status" value="1"/>
</dbReference>
<dbReference type="PANTHER" id="PTHR46383:SF2">
    <property type="entry name" value="AMINOTRANSFERASE"/>
    <property type="match status" value="1"/>
</dbReference>
<sequence length="394" mass="42852">MMAMQWAKKIAQIQPFYVMEMLAKAKALEAQGRHIVRMEAGEPDFTTPAPVLAAARLALDEDRTRYTPSLGIPELRAAIAQWYQTRYGVAVSPQRVVVTPGTSGAFQLIFGLLLDAGDRVALSDPGYPCYPNMVRFVNGEPVAIPVSPQSHYQLSAELLVEQLAPQHARGLKAAIVTSPSNPTGTLIPDAQMQTLLSAVEGQGGYVISDELYHGITYGCKARTALEFSENAIVINGFSKYFGMTGWRLGWMIVPPSAVRGIEMLSQNLFISAPTIAQYAALQAFDCAGAMDEQVARYDLNRRYLLTALPKLGFGIGVEPKGAFYIYADATQVLSKTGLANGEALCMAALEQAGCAFTPGLDFGRYRSHEHVRFCYAAELAQLKIAMERLAAWLG</sequence>
<reference evidence="9" key="1">
    <citation type="journal article" date="2009" name="Appl. Environ. Microbiol.">
        <title>Complete genome sequence of the chemolithoautotrophic marine magnetotactic coccus strain MC-1.</title>
        <authorList>
            <person name="Schubbe S."/>
            <person name="Williams T.J."/>
            <person name="Xie G."/>
            <person name="Kiss H.E."/>
            <person name="Brettin T.S."/>
            <person name="Martinez D."/>
            <person name="Ross C.A."/>
            <person name="Schuler D."/>
            <person name="Cox B.L."/>
            <person name="Nealson K.H."/>
            <person name="Bazylinski D.A."/>
        </authorList>
    </citation>
    <scope>NUCLEOTIDE SEQUENCE [LARGE SCALE GENOMIC DNA]</scope>
    <source>
        <strain evidence="9">ATCC BAA-1437 / JCM 17883 / MC-1</strain>
    </source>
</reference>
<evidence type="ECO:0000313" key="9">
    <source>
        <dbReference type="Proteomes" id="UP000002586"/>
    </source>
</evidence>
<name>A0LCS3_MAGMM</name>
<dbReference type="Pfam" id="PF00155">
    <property type="entry name" value="Aminotran_1_2"/>
    <property type="match status" value="1"/>
</dbReference>
<evidence type="ECO:0000313" key="8">
    <source>
        <dbReference type="EMBL" id="ABK45766.1"/>
    </source>
</evidence>
<comment type="cofactor">
    <cofactor evidence="1 6">
        <name>pyridoxal 5'-phosphate</name>
        <dbReference type="ChEBI" id="CHEBI:597326"/>
    </cofactor>
</comment>
<dbReference type="KEGG" id="mgm:Mmc1_3276"/>
<evidence type="ECO:0000256" key="5">
    <source>
        <dbReference type="ARBA" id="ARBA00022898"/>
    </source>
</evidence>
<dbReference type="HOGENOM" id="CLU_017584_4_3_5"/>
<accession>A0LCS3</accession>
<dbReference type="InterPro" id="IPR015421">
    <property type="entry name" value="PyrdxlP-dep_Trfase_major"/>
</dbReference>
<dbReference type="PROSITE" id="PS00105">
    <property type="entry name" value="AA_TRANSFER_CLASS_1"/>
    <property type="match status" value="1"/>
</dbReference>
<dbReference type="eggNOG" id="COG0436">
    <property type="taxonomic scope" value="Bacteria"/>
</dbReference>
<dbReference type="GO" id="GO:0006520">
    <property type="term" value="P:amino acid metabolic process"/>
    <property type="evidence" value="ECO:0007669"/>
    <property type="project" value="InterPro"/>
</dbReference>
<dbReference type="PANTHER" id="PTHR46383">
    <property type="entry name" value="ASPARTATE AMINOTRANSFERASE"/>
    <property type="match status" value="1"/>
</dbReference>
<evidence type="ECO:0000256" key="2">
    <source>
        <dbReference type="ARBA" id="ARBA00007441"/>
    </source>
</evidence>
<evidence type="ECO:0000256" key="4">
    <source>
        <dbReference type="ARBA" id="ARBA00022679"/>
    </source>
</evidence>
<dbReference type="SUPFAM" id="SSF53383">
    <property type="entry name" value="PLP-dependent transferases"/>
    <property type="match status" value="1"/>
</dbReference>
<evidence type="ECO:0000256" key="1">
    <source>
        <dbReference type="ARBA" id="ARBA00001933"/>
    </source>
</evidence>
<keyword evidence="5" id="KW-0663">Pyridoxal phosphate</keyword>
<protein>
    <recommendedName>
        <fullName evidence="6">Aminotransferase</fullName>
        <ecNumber evidence="6">2.6.1.-</ecNumber>
    </recommendedName>
</protein>
<dbReference type="GO" id="GO:0004069">
    <property type="term" value="F:L-aspartate:2-oxoglutarate aminotransferase activity"/>
    <property type="evidence" value="ECO:0007669"/>
    <property type="project" value="UniProtKB-EC"/>
</dbReference>
<keyword evidence="9" id="KW-1185">Reference proteome</keyword>
<evidence type="ECO:0000256" key="3">
    <source>
        <dbReference type="ARBA" id="ARBA00022576"/>
    </source>
</evidence>
<dbReference type="InterPro" id="IPR015424">
    <property type="entry name" value="PyrdxlP-dep_Trfase"/>
</dbReference>
<proteinExistence type="inferred from homology"/>
<feature type="domain" description="Aminotransferase class I/classII large" evidence="7">
    <location>
        <begin position="34"/>
        <end position="389"/>
    </location>
</feature>
<dbReference type="InterPro" id="IPR004838">
    <property type="entry name" value="NHTrfase_class1_PyrdxlP-BS"/>
</dbReference>
<dbReference type="InterPro" id="IPR050596">
    <property type="entry name" value="AspAT/PAT-like"/>
</dbReference>
<dbReference type="AlphaFoldDB" id="A0LCS3"/>
<dbReference type="GO" id="GO:0030170">
    <property type="term" value="F:pyridoxal phosphate binding"/>
    <property type="evidence" value="ECO:0007669"/>
    <property type="project" value="InterPro"/>
</dbReference>